<evidence type="ECO:0000313" key="4">
    <source>
        <dbReference type="Proteomes" id="UP000593892"/>
    </source>
</evidence>
<dbReference type="KEGG" id="pfer:IRI77_35490"/>
<proteinExistence type="predicted"/>
<reference evidence="3 4" key="1">
    <citation type="submission" date="2020-10" db="EMBL/GenBank/DDBJ databases">
        <title>Complete genome sequence of Paludibaculum fermentans P105T, a facultatively anaerobic acidobacterium capable of dissimilatory Fe(III) reduction.</title>
        <authorList>
            <person name="Dedysh S.N."/>
            <person name="Beletsky A.V."/>
            <person name="Kulichevskaya I.S."/>
            <person name="Mardanov A.V."/>
            <person name="Ravin N.V."/>
        </authorList>
    </citation>
    <scope>NUCLEOTIDE SEQUENCE [LARGE SCALE GENOMIC DNA]</scope>
    <source>
        <strain evidence="3 4">P105</strain>
    </source>
</reference>
<sequence length="465" mass="51704">MRQNLSSYSSKQGETIRADLIAPVRVDGHTLLPQGSLLSGTLTEVKRIGWGARNLRASMKLTFDTIALPDGTTRPLKTRIASVDNARETVDPSGKIVGIRATAPMGHRLAGITRNIFIWDPLLQMVLTGSTAAVLRFPEAEIYFPAGTEMFLALTEPLEVDTTWSTPMPRLTANPEDRERLLNLVRSMTFRTYREKNGKPGDFVNLVFLGEPESVERAFTAAGWIHADRLTKSSGWMSFRAVAEAKPYPRAPMSGMLLDEKPAVFQFSKALNSYSKRHHLRVFEQPEAWSRRPVLAASSTQDIAVTFSFSNNRLIHVVDRNIDNERAKIVNDLAFTGCVDSAELIERPWVPQTTKNYTGEILETDGAVAVLEINPCRTPLRSLDPGAPMRVSGGRMQRMGRQVMLTAGNDFTFNNPVYQAGKGLQFLFRRMRGREDRTQPARTGLLQRSPRPTDIAAPPAATLPD</sequence>
<evidence type="ECO:0000313" key="3">
    <source>
        <dbReference type="EMBL" id="QOY87983.1"/>
    </source>
</evidence>
<dbReference type="EMBL" id="CP063849">
    <property type="protein sequence ID" value="QOY87983.1"/>
    <property type="molecule type" value="Genomic_DNA"/>
</dbReference>
<dbReference type="AlphaFoldDB" id="A0A7S7SKR2"/>
<name>A0A7S7SKR2_PALFE</name>
<keyword evidence="4" id="KW-1185">Reference proteome</keyword>
<organism evidence="3 4">
    <name type="scientific">Paludibaculum fermentans</name>
    <dbReference type="NCBI Taxonomy" id="1473598"/>
    <lineage>
        <taxon>Bacteria</taxon>
        <taxon>Pseudomonadati</taxon>
        <taxon>Acidobacteriota</taxon>
        <taxon>Terriglobia</taxon>
        <taxon>Bryobacterales</taxon>
        <taxon>Bryobacteraceae</taxon>
        <taxon>Paludibaculum</taxon>
    </lineage>
</organism>
<evidence type="ECO:0000256" key="1">
    <source>
        <dbReference type="SAM" id="MobiDB-lite"/>
    </source>
</evidence>
<dbReference type="Pfam" id="PF14067">
    <property type="entry name" value="LssY_C"/>
    <property type="match status" value="1"/>
</dbReference>
<accession>A0A7S7SKR2</accession>
<gene>
    <name evidence="3" type="ORF">IRI77_35490</name>
</gene>
<dbReference type="Proteomes" id="UP000593892">
    <property type="component" value="Chromosome"/>
</dbReference>
<dbReference type="RefSeq" id="WP_194449646.1">
    <property type="nucleotide sequence ID" value="NZ_CP063849.1"/>
</dbReference>
<dbReference type="InterPro" id="IPR025902">
    <property type="entry name" value="LssY-like-C_dom"/>
</dbReference>
<feature type="region of interest" description="Disordered" evidence="1">
    <location>
        <begin position="434"/>
        <end position="465"/>
    </location>
</feature>
<feature type="domain" description="LssY-like C-terminal" evidence="2">
    <location>
        <begin position="193"/>
        <end position="367"/>
    </location>
</feature>
<protein>
    <submittedName>
        <fullName evidence="3">LssY C-terminal domain-containing protein</fullName>
    </submittedName>
</protein>
<evidence type="ECO:0000259" key="2">
    <source>
        <dbReference type="Pfam" id="PF14067"/>
    </source>
</evidence>